<keyword evidence="3" id="KW-1185">Reference proteome</keyword>
<evidence type="ECO:0000313" key="2">
    <source>
        <dbReference type="EMBL" id="KII73787.1"/>
    </source>
</evidence>
<proteinExistence type="predicted"/>
<reference evidence="2 3" key="1">
    <citation type="journal article" date="2014" name="Genome Biol. Evol.">
        <title>The genome of the myxosporean Thelohanellus kitauei shows adaptations to nutrient acquisition within its fish host.</title>
        <authorList>
            <person name="Yang Y."/>
            <person name="Xiong J."/>
            <person name="Zhou Z."/>
            <person name="Huo F."/>
            <person name="Miao W."/>
            <person name="Ran C."/>
            <person name="Liu Y."/>
            <person name="Zhang J."/>
            <person name="Feng J."/>
            <person name="Wang M."/>
            <person name="Wang M."/>
            <person name="Wang L."/>
            <person name="Yao B."/>
        </authorList>
    </citation>
    <scope>NUCLEOTIDE SEQUENCE [LARGE SCALE GENOMIC DNA]</scope>
    <source>
        <strain evidence="2">Wuqing</strain>
    </source>
</reference>
<dbReference type="AlphaFoldDB" id="A0A0C2NID3"/>
<comment type="caution">
    <text evidence="2">The sequence shown here is derived from an EMBL/GenBank/DDBJ whole genome shotgun (WGS) entry which is preliminary data.</text>
</comment>
<dbReference type="Proteomes" id="UP000031668">
    <property type="component" value="Unassembled WGS sequence"/>
</dbReference>
<name>A0A0C2NID3_THEKT</name>
<evidence type="ECO:0000313" key="3">
    <source>
        <dbReference type="Proteomes" id="UP000031668"/>
    </source>
</evidence>
<organism evidence="2 3">
    <name type="scientific">Thelohanellus kitauei</name>
    <name type="common">Myxosporean</name>
    <dbReference type="NCBI Taxonomy" id="669202"/>
    <lineage>
        <taxon>Eukaryota</taxon>
        <taxon>Metazoa</taxon>
        <taxon>Cnidaria</taxon>
        <taxon>Myxozoa</taxon>
        <taxon>Myxosporea</taxon>
        <taxon>Bivalvulida</taxon>
        <taxon>Platysporina</taxon>
        <taxon>Myxobolidae</taxon>
        <taxon>Thelohanellus</taxon>
    </lineage>
</organism>
<feature type="region of interest" description="Disordered" evidence="1">
    <location>
        <begin position="1"/>
        <end position="26"/>
    </location>
</feature>
<accession>A0A0C2NID3</accession>
<protein>
    <submittedName>
        <fullName evidence="2">Uncharacterized protein</fullName>
    </submittedName>
</protein>
<dbReference type="EMBL" id="JWZT01000664">
    <property type="protein sequence ID" value="KII73787.1"/>
    <property type="molecule type" value="Genomic_DNA"/>
</dbReference>
<gene>
    <name evidence="2" type="ORF">RF11_01158</name>
</gene>
<evidence type="ECO:0000256" key="1">
    <source>
        <dbReference type="SAM" id="MobiDB-lite"/>
    </source>
</evidence>
<sequence length="194" mass="22303">MMSHEFLPGLPIPGMGGPGQAQPPKKEKEPVLFGACRKKIKSAIKNVCLDPFYHKITNEYVTLTKCVQRRIAIKKRLPDATVVYNCCLIAFDRDEEICERNMNRFIYCMLRYQIQLLKTAHMFLKGVSPFELEYNDPSVTNTGSDPYDVFLSWWQDDETLNGQPNRLRSMPRLHSNLILVTPQPYAPPPPPQFS</sequence>